<protein>
    <submittedName>
        <fullName evidence="7">Hydrogen peroxide-inducible genes activator =&gt; OxyR</fullName>
    </submittedName>
</protein>
<feature type="domain" description="HTH lysR-type" evidence="6">
    <location>
        <begin position="1"/>
        <end position="58"/>
    </location>
</feature>
<reference evidence="7" key="1">
    <citation type="submission" date="2018-06" db="EMBL/GenBank/DDBJ databases">
        <authorList>
            <person name="Zhirakovskaya E."/>
        </authorList>
    </citation>
    <scope>NUCLEOTIDE SEQUENCE</scope>
</reference>
<gene>
    <name evidence="7" type="ORF">MNBD_BACTEROID03-693</name>
</gene>
<proteinExistence type="inferred from homology"/>
<dbReference type="InterPro" id="IPR005119">
    <property type="entry name" value="LysR_subst-bd"/>
</dbReference>
<keyword evidence="3" id="KW-0238">DNA-binding</keyword>
<dbReference type="CDD" id="cd08411">
    <property type="entry name" value="PBP2_OxyR"/>
    <property type="match status" value="1"/>
</dbReference>
<dbReference type="PROSITE" id="PS50931">
    <property type="entry name" value="HTH_LYSR"/>
    <property type="match status" value="1"/>
</dbReference>
<keyword evidence="4" id="KW-0010">Activator</keyword>
<dbReference type="InterPro" id="IPR036388">
    <property type="entry name" value="WH-like_DNA-bd_sf"/>
</dbReference>
<organism evidence="7">
    <name type="scientific">hydrothermal vent metagenome</name>
    <dbReference type="NCBI Taxonomy" id="652676"/>
    <lineage>
        <taxon>unclassified sequences</taxon>
        <taxon>metagenomes</taxon>
        <taxon>ecological metagenomes</taxon>
    </lineage>
</organism>
<dbReference type="Gene3D" id="3.40.190.10">
    <property type="entry name" value="Periplasmic binding protein-like II"/>
    <property type="match status" value="2"/>
</dbReference>
<evidence type="ECO:0000256" key="5">
    <source>
        <dbReference type="ARBA" id="ARBA00023163"/>
    </source>
</evidence>
<name>A0A3B0TQ22_9ZZZZ</name>
<evidence type="ECO:0000256" key="1">
    <source>
        <dbReference type="ARBA" id="ARBA00009437"/>
    </source>
</evidence>
<evidence type="ECO:0000256" key="3">
    <source>
        <dbReference type="ARBA" id="ARBA00023125"/>
    </source>
</evidence>
<dbReference type="FunFam" id="1.10.10.10:FF:000001">
    <property type="entry name" value="LysR family transcriptional regulator"/>
    <property type="match status" value="1"/>
</dbReference>
<dbReference type="InterPro" id="IPR000847">
    <property type="entry name" value="LysR_HTH_N"/>
</dbReference>
<dbReference type="Gene3D" id="1.10.10.10">
    <property type="entry name" value="Winged helix-like DNA-binding domain superfamily/Winged helix DNA-binding domain"/>
    <property type="match status" value="1"/>
</dbReference>
<evidence type="ECO:0000313" key="7">
    <source>
        <dbReference type="EMBL" id="VAW16552.1"/>
    </source>
</evidence>
<dbReference type="SUPFAM" id="SSF46785">
    <property type="entry name" value="Winged helix' DNA-binding domain"/>
    <property type="match status" value="1"/>
</dbReference>
<evidence type="ECO:0000256" key="2">
    <source>
        <dbReference type="ARBA" id="ARBA00023015"/>
    </source>
</evidence>
<dbReference type="GO" id="GO:0032993">
    <property type="term" value="C:protein-DNA complex"/>
    <property type="evidence" value="ECO:0007669"/>
    <property type="project" value="TreeGrafter"/>
</dbReference>
<dbReference type="Pfam" id="PF03466">
    <property type="entry name" value="LysR_substrate"/>
    <property type="match status" value="1"/>
</dbReference>
<dbReference type="PANTHER" id="PTHR30346:SF26">
    <property type="entry name" value="HYDROGEN PEROXIDE-INDUCIBLE GENES ACTIVATOR"/>
    <property type="match status" value="1"/>
</dbReference>
<accession>A0A3B0TQ22</accession>
<comment type="similarity">
    <text evidence="1">Belongs to the LysR transcriptional regulatory family.</text>
</comment>
<keyword evidence="5" id="KW-0804">Transcription</keyword>
<dbReference type="GO" id="GO:0003677">
    <property type="term" value="F:DNA binding"/>
    <property type="evidence" value="ECO:0007669"/>
    <property type="project" value="UniProtKB-KW"/>
</dbReference>
<dbReference type="EMBL" id="UOEL01000133">
    <property type="protein sequence ID" value="VAW16552.1"/>
    <property type="molecule type" value="Genomic_DNA"/>
</dbReference>
<keyword evidence="2" id="KW-0805">Transcription regulation</keyword>
<sequence length="313" mass="35676">MNIQQFQYVLAVAQIKHFEKAAEKCFVTQSTLSTMIGRMEDELGIKIFNRKTKPVSITQEGEKVINQLQIILREIDSLQYITQELKGEMVGEIKISIIPTVSPYLCPMFLTEFVETFPKVQVVVQEMTTSEIQRALHQRTVDIGIAALPILDEDLTELALYEEPFVIYDCKAKKQKVDAIDVSEIDFSRLWLLQEGHCLRHQVEQICNLSQNRPNDLHNLEFKAGSLDSLIRFTKAQNGVTLLPYFATLNLPKKEQQCLLKIGGPIPARSVGLLVHKHFVKHQILKKLQEIIKRSITPLQTVKAESHHLIGPV</sequence>
<dbReference type="AlphaFoldDB" id="A0A3B0TQ22"/>
<dbReference type="SUPFAM" id="SSF53850">
    <property type="entry name" value="Periplasmic binding protein-like II"/>
    <property type="match status" value="1"/>
</dbReference>
<dbReference type="PRINTS" id="PR00039">
    <property type="entry name" value="HTHLYSR"/>
</dbReference>
<dbReference type="InterPro" id="IPR036390">
    <property type="entry name" value="WH_DNA-bd_sf"/>
</dbReference>
<evidence type="ECO:0000259" key="6">
    <source>
        <dbReference type="PROSITE" id="PS50931"/>
    </source>
</evidence>
<dbReference type="Pfam" id="PF00126">
    <property type="entry name" value="HTH_1"/>
    <property type="match status" value="1"/>
</dbReference>
<dbReference type="PANTHER" id="PTHR30346">
    <property type="entry name" value="TRANSCRIPTIONAL DUAL REGULATOR HCAR-RELATED"/>
    <property type="match status" value="1"/>
</dbReference>
<dbReference type="GO" id="GO:0003700">
    <property type="term" value="F:DNA-binding transcription factor activity"/>
    <property type="evidence" value="ECO:0007669"/>
    <property type="project" value="InterPro"/>
</dbReference>
<evidence type="ECO:0000256" key="4">
    <source>
        <dbReference type="ARBA" id="ARBA00023159"/>
    </source>
</evidence>